<keyword evidence="1" id="KW-0732">Signal</keyword>
<dbReference type="EMBL" id="GBRH01180809">
    <property type="protein sequence ID" value="JAE17087.1"/>
    <property type="molecule type" value="Transcribed_RNA"/>
</dbReference>
<name>A0A0A9FXT8_ARUDO</name>
<evidence type="ECO:0000256" key="1">
    <source>
        <dbReference type="SAM" id="SignalP"/>
    </source>
</evidence>
<organism evidence="2">
    <name type="scientific">Arundo donax</name>
    <name type="common">Giant reed</name>
    <name type="synonym">Donax arundinaceus</name>
    <dbReference type="NCBI Taxonomy" id="35708"/>
    <lineage>
        <taxon>Eukaryota</taxon>
        <taxon>Viridiplantae</taxon>
        <taxon>Streptophyta</taxon>
        <taxon>Embryophyta</taxon>
        <taxon>Tracheophyta</taxon>
        <taxon>Spermatophyta</taxon>
        <taxon>Magnoliopsida</taxon>
        <taxon>Liliopsida</taxon>
        <taxon>Poales</taxon>
        <taxon>Poaceae</taxon>
        <taxon>PACMAD clade</taxon>
        <taxon>Arundinoideae</taxon>
        <taxon>Arundineae</taxon>
        <taxon>Arundo</taxon>
    </lineage>
</organism>
<reference evidence="2" key="1">
    <citation type="submission" date="2014-09" db="EMBL/GenBank/DDBJ databases">
        <authorList>
            <person name="Magalhaes I.L.F."/>
            <person name="Oliveira U."/>
            <person name="Santos F.R."/>
            <person name="Vidigal T.H.D.A."/>
            <person name="Brescovit A.D."/>
            <person name="Santos A.J."/>
        </authorList>
    </citation>
    <scope>NUCLEOTIDE SEQUENCE</scope>
    <source>
        <tissue evidence="2">Shoot tissue taken approximately 20 cm above the soil surface</tissue>
    </source>
</reference>
<protein>
    <submittedName>
        <fullName evidence="2">Uncharacterized protein</fullName>
    </submittedName>
</protein>
<accession>A0A0A9FXT8</accession>
<feature type="signal peptide" evidence="1">
    <location>
        <begin position="1"/>
        <end position="17"/>
    </location>
</feature>
<sequence length="51" mass="5916">MCLYLIILHTSFCPSIAHPTTLQVECLDKLLLFFFVLVYWGREVGQETLGR</sequence>
<proteinExistence type="predicted"/>
<feature type="chain" id="PRO_5002062350" evidence="1">
    <location>
        <begin position="18"/>
        <end position="51"/>
    </location>
</feature>
<reference evidence="2" key="2">
    <citation type="journal article" date="2015" name="Data Brief">
        <title>Shoot transcriptome of the giant reed, Arundo donax.</title>
        <authorList>
            <person name="Barrero R.A."/>
            <person name="Guerrero F.D."/>
            <person name="Moolhuijzen P."/>
            <person name="Goolsby J.A."/>
            <person name="Tidwell J."/>
            <person name="Bellgard S.E."/>
            <person name="Bellgard M.I."/>
        </authorList>
    </citation>
    <scope>NUCLEOTIDE SEQUENCE</scope>
    <source>
        <tissue evidence="2">Shoot tissue taken approximately 20 cm above the soil surface</tissue>
    </source>
</reference>
<dbReference type="AlphaFoldDB" id="A0A0A9FXT8"/>
<evidence type="ECO:0000313" key="2">
    <source>
        <dbReference type="EMBL" id="JAE17087.1"/>
    </source>
</evidence>